<evidence type="ECO:0000256" key="1">
    <source>
        <dbReference type="ARBA" id="ARBA00022448"/>
    </source>
</evidence>
<dbReference type="EMBL" id="JBHLZN010000005">
    <property type="protein sequence ID" value="MFB9887537.1"/>
    <property type="molecule type" value="Genomic_DNA"/>
</dbReference>
<sequence length="214" mass="23490">MTAILLQAKQLGMERDDRLLFRQLSFSLAAGEVLQVEGPNGAGKTTLLKCIGRLLRLSAGELYWQGQPLAEVQAEYFSQMLYCGHGTGIKAALTPLENLRWLAGLQPHLQAEQARQALSQVGLARYEDVPCYQLSAGQQRRVNLARLYMTTAPLWVLDEPFTAIDRKGVQALEQHLQAKAAAGGSVIFTTHHELSADFSCRRLSLDGKGGAQLD</sequence>
<dbReference type="InterPro" id="IPR027417">
    <property type="entry name" value="P-loop_NTPase"/>
</dbReference>
<keyword evidence="1" id="KW-0813">Transport</keyword>
<dbReference type="InterPro" id="IPR003593">
    <property type="entry name" value="AAA+_ATPase"/>
</dbReference>
<dbReference type="NCBIfam" id="TIGR01189">
    <property type="entry name" value="ccmA"/>
    <property type="match status" value="1"/>
</dbReference>
<keyword evidence="2" id="KW-0547">Nucleotide-binding</keyword>
<dbReference type="PROSITE" id="PS00211">
    <property type="entry name" value="ABC_TRANSPORTER_1"/>
    <property type="match status" value="1"/>
</dbReference>
<dbReference type="Gene3D" id="3.40.50.300">
    <property type="entry name" value="P-loop containing nucleotide triphosphate hydrolases"/>
    <property type="match status" value="1"/>
</dbReference>
<keyword evidence="3" id="KW-0201">Cytochrome c-type biogenesis</keyword>
<evidence type="ECO:0000259" key="7">
    <source>
        <dbReference type="PROSITE" id="PS50893"/>
    </source>
</evidence>
<evidence type="ECO:0000313" key="9">
    <source>
        <dbReference type="Proteomes" id="UP001589628"/>
    </source>
</evidence>
<reference evidence="8 9" key="1">
    <citation type="submission" date="2024-09" db="EMBL/GenBank/DDBJ databases">
        <authorList>
            <person name="Sun Q."/>
            <person name="Mori K."/>
        </authorList>
    </citation>
    <scope>NUCLEOTIDE SEQUENCE [LARGE SCALE GENOMIC DNA]</scope>
    <source>
        <strain evidence="8 9">ATCC 51285</strain>
    </source>
</reference>
<keyword evidence="6" id="KW-0472">Membrane</keyword>
<evidence type="ECO:0000256" key="5">
    <source>
        <dbReference type="ARBA" id="ARBA00022967"/>
    </source>
</evidence>
<dbReference type="PROSITE" id="PS50893">
    <property type="entry name" value="ABC_TRANSPORTER_2"/>
    <property type="match status" value="1"/>
</dbReference>
<dbReference type="InterPro" id="IPR005895">
    <property type="entry name" value="ABC_transptr_haem_export_CcmA"/>
</dbReference>
<dbReference type="Pfam" id="PF00005">
    <property type="entry name" value="ABC_tran"/>
    <property type="match status" value="1"/>
</dbReference>
<proteinExistence type="predicted"/>
<organism evidence="8 9">
    <name type="scientific">Balneatrix alpica</name>
    <dbReference type="NCBI Taxonomy" id="75684"/>
    <lineage>
        <taxon>Bacteria</taxon>
        <taxon>Pseudomonadati</taxon>
        <taxon>Pseudomonadota</taxon>
        <taxon>Gammaproteobacteria</taxon>
        <taxon>Oceanospirillales</taxon>
        <taxon>Balneatrichaceae</taxon>
        <taxon>Balneatrix</taxon>
    </lineage>
</organism>
<dbReference type="PANTHER" id="PTHR43499">
    <property type="entry name" value="ABC TRANSPORTER I FAMILY MEMBER 1"/>
    <property type="match status" value="1"/>
</dbReference>
<keyword evidence="9" id="KW-1185">Reference proteome</keyword>
<dbReference type="NCBIfam" id="NF010061">
    <property type="entry name" value="PRK13538.1"/>
    <property type="match status" value="1"/>
</dbReference>
<evidence type="ECO:0000313" key="8">
    <source>
        <dbReference type="EMBL" id="MFB9887537.1"/>
    </source>
</evidence>
<evidence type="ECO:0000256" key="3">
    <source>
        <dbReference type="ARBA" id="ARBA00022748"/>
    </source>
</evidence>
<dbReference type="InterPro" id="IPR017871">
    <property type="entry name" value="ABC_transporter-like_CS"/>
</dbReference>
<keyword evidence="4" id="KW-0067">ATP-binding</keyword>
<dbReference type="InterPro" id="IPR003439">
    <property type="entry name" value="ABC_transporter-like_ATP-bd"/>
</dbReference>
<dbReference type="SUPFAM" id="SSF52540">
    <property type="entry name" value="P-loop containing nucleoside triphosphate hydrolases"/>
    <property type="match status" value="1"/>
</dbReference>
<accession>A0ABV5ZE32</accession>
<evidence type="ECO:0000256" key="4">
    <source>
        <dbReference type="ARBA" id="ARBA00022840"/>
    </source>
</evidence>
<protein>
    <submittedName>
        <fullName evidence="8">Cytochrome c biogenesis heme-transporting ATPase CcmA</fullName>
    </submittedName>
</protein>
<dbReference type="Proteomes" id="UP001589628">
    <property type="component" value="Unassembled WGS sequence"/>
</dbReference>
<evidence type="ECO:0000256" key="2">
    <source>
        <dbReference type="ARBA" id="ARBA00022741"/>
    </source>
</evidence>
<comment type="caution">
    <text evidence="8">The sequence shown here is derived from an EMBL/GenBank/DDBJ whole genome shotgun (WGS) entry which is preliminary data.</text>
</comment>
<dbReference type="SMART" id="SM00382">
    <property type="entry name" value="AAA"/>
    <property type="match status" value="1"/>
</dbReference>
<evidence type="ECO:0000256" key="6">
    <source>
        <dbReference type="ARBA" id="ARBA00023136"/>
    </source>
</evidence>
<feature type="domain" description="ABC transporter" evidence="7">
    <location>
        <begin position="6"/>
        <end position="213"/>
    </location>
</feature>
<dbReference type="RefSeq" id="WP_027312704.1">
    <property type="nucleotide sequence ID" value="NZ_JBHLZN010000005.1"/>
</dbReference>
<dbReference type="PANTHER" id="PTHR43499:SF1">
    <property type="entry name" value="ABC TRANSPORTER I FAMILY MEMBER 1"/>
    <property type="match status" value="1"/>
</dbReference>
<gene>
    <name evidence="8" type="primary">ccmA</name>
    <name evidence="8" type="ORF">ACFFLH_14040</name>
</gene>
<name>A0ABV5ZE32_9GAMM</name>
<keyword evidence="5" id="KW-1278">Translocase</keyword>